<sequence>MESRVSVHRLSEFGCPFSASSTARKGGVDCGSNRAPDFVASPLPMDPFSLPSSSSASSGQSAPSPEVLMDQLKTQLAQAYAEEFFETVRSKCFARCIAKPGTSLSGSESSCISRCMDRYIEATGIIGRALFSSPH</sequence>
<feature type="domain" description="Tim10-like" evidence="15">
    <location>
        <begin position="71"/>
        <end position="130"/>
    </location>
</feature>
<keyword evidence="6 13" id="KW-0653">Protein transport</keyword>
<dbReference type="OrthoDB" id="7813104at2759"/>
<evidence type="ECO:0000313" key="17">
    <source>
        <dbReference type="Proteomes" id="UP001055439"/>
    </source>
</evidence>
<keyword evidence="9 13" id="KW-1015">Disulfide bond</keyword>
<evidence type="ECO:0000256" key="14">
    <source>
        <dbReference type="SAM" id="MobiDB-lite"/>
    </source>
</evidence>
<keyword evidence="13" id="KW-0472">Membrane</keyword>
<reference evidence="16" key="1">
    <citation type="submission" date="2022-05" db="EMBL/GenBank/DDBJ databases">
        <title>The Musa troglodytarum L. genome provides insights into the mechanism of non-climacteric behaviour and enrichment of carotenoids.</title>
        <authorList>
            <person name="Wang J."/>
        </authorList>
    </citation>
    <scope>NUCLEOTIDE SEQUENCE</scope>
    <source>
        <tissue evidence="16">Leaf</tissue>
    </source>
</reference>
<dbReference type="Proteomes" id="UP001055439">
    <property type="component" value="Chromosome 5"/>
</dbReference>
<evidence type="ECO:0000256" key="12">
    <source>
        <dbReference type="ARBA" id="ARBA00064596"/>
    </source>
</evidence>
<comment type="subcellular location">
    <subcellularLocation>
        <location evidence="13">Mitochondrion inner membrane</location>
        <topology evidence="13">Peripheral membrane protein</topology>
        <orientation evidence="13">Intermembrane side</orientation>
    </subcellularLocation>
    <subcellularLocation>
        <location evidence="1">Mitochondrion intermembrane space</location>
    </subcellularLocation>
</comment>
<feature type="region of interest" description="Disordered" evidence="14">
    <location>
        <begin position="42"/>
        <end position="65"/>
    </location>
</feature>
<comment type="domain">
    <text evidence="13">The twin CX3C motif contains 4 conserved Cys residues that form 2 disulfide bonds in the mitochondrial intermembrane space.</text>
</comment>
<keyword evidence="8 13" id="KW-0496">Mitochondrion</keyword>
<evidence type="ECO:0000256" key="7">
    <source>
        <dbReference type="ARBA" id="ARBA00023010"/>
    </source>
</evidence>
<evidence type="ECO:0000256" key="8">
    <source>
        <dbReference type="ARBA" id="ARBA00023128"/>
    </source>
</evidence>
<dbReference type="EMBL" id="CP097507">
    <property type="protein sequence ID" value="URE06909.1"/>
    <property type="molecule type" value="Genomic_DNA"/>
</dbReference>
<evidence type="ECO:0000256" key="1">
    <source>
        <dbReference type="ARBA" id="ARBA00004569"/>
    </source>
</evidence>
<evidence type="ECO:0000313" key="16">
    <source>
        <dbReference type="EMBL" id="URE06909.1"/>
    </source>
</evidence>
<keyword evidence="17" id="KW-1185">Reference proteome</keyword>
<keyword evidence="4" id="KW-0479">Metal-binding</keyword>
<evidence type="ECO:0000256" key="3">
    <source>
        <dbReference type="ARBA" id="ARBA00022448"/>
    </source>
</evidence>
<dbReference type="GO" id="GO:0045039">
    <property type="term" value="P:protein insertion into mitochondrial inner membrane"/>
    <property type="evidence" value="ECO:0007669"/>
    <property type="project" value="UniProtKB-ARBA"/>
</dbReference>
<keyword evidence="3 13" id="KW-0813">Transport</keyword>
<evidence type="ECO:0000256" key="13">
    <source>
        <dbReference type="RuleBase" id="RU367043"/>
    </source>
</evidence>
<dbReference type="InterPro" id="IPR004217">
    <property type="entry name" value="Tim10-like"/>
</dbReference>
<evidence type="ECO:0000256" key="4">
    <source>
        <dbReference type="ARBA" id="ARBA00022723"/>
    </source>
</evidence>
<comment type="function">
    <text evidence="11">Mitochondrial intermembrane chaperone that participates in the import and insertion of some multi-pass transmembrane proteins into the mitochondrial inner membrane. Also required for the transfer of beta-barrel precursors from the TOM complex to the sorting and assembly machinery (SAM complex) of the outer membrane. Acts as a chaperone-like protein that protects the hydrophobic precursors from aggregation and guide them through the mitochondrial intermembrane space. The TIM8-TIM13 complex mediates the import of some proteins while the predominant TIM9-TIM10 70 kDa complex mediates the import of much more proteins.</text>
</comment>
<keyword evidence="7 13" id="KW-0811">Translocation</keyword>
<protein>
    <recommendedName>
        <fullName evidence="13">Mitochondrial import inner membrane translocase subunit</fullName>
    </recommendedName>
</protein>
<evidence type="ECO:0000256" key="10">
    <source>
        <dbReference type="ARBA" id="ARBA00023186"/>
    </source>
</evidence>
<dbReference type="InterPro" id="IPR035427">
    <property type="entry name" value="Tim10-like_dom_sf"/>
</dbReference>
<proteinExistence type="inferred from homology"/>
<dbReference type="GO" id="GO:0042719">
    <property type="term" value="C:mitochondrial intermembrane space chaperone complex"/>
    <property type="evidence" value="ECO:0007669"/>
    <property type="project" value="UniProtKB-ARBA"/>
</dbReference>
<keyword evidence="13" id="KW-0999">Mitochondrion inner membrane</keyword>
<dbReference type="GO" id="GO:0046872">
    <property type="term" value="F:metal ion binding"/>
    <property type="evidence" value="ECO:0007669"/>
    <property type="project" value="UniProtKB-KW"/>
</dbReference>
<dbReference type="Pfam" id="PF02953">
    <property type="entry name" value="zf-Tim10_DDP"/>
    <property type="match status" value="1"/>
</dbReference>
<dbReference type="AlphaFoldDB" id="A0A9E7G7G8"/>
<evidence type="ECO:0000256" key="9">
    <source>
        <dbReference type="ARBA" id="ARBA00023157"/>
    </source>
</evidence>
<evidence type="ECO:0000256" key="5">
    <source>
        <dbReference type="ARBA" id="ARBA00022833"/>
    </source>
</evidence>
<evidence type="ECO:0000256" key="2">
    <source>
        <dbReference type="ARBA" id="ARBA00006720"/>
    </source>
</evidence>
<comment type="similarity">
    <text evidence="2 13">Belongs to the small Tim family.</text>
</comment>
<evidence type="ECO:0000259" key="15">
    <source>
        <dbReference type="Pfam" id="PF02953"/>
    </source>
</evidence>
<accession>A0A9E7G7G8</accession>
<dbReference type="FunFam" id="1.10.287.810:FF:000001">
    <property type="entry name" value="mitochondrial import inner membrane translocase subunit TIM13"/>
    <property type="match status" value="1"/>
</dbReference>
<dbReference type="Gene3D" id="1.10.287.810">
    <property type="entry name" value="Mitochondrial import inner membrane translocase subunit tim13 like domains"/>
    <property type="match status" value="1"/>
</dbReference>
<dbReference type="SUPFAM" id="SSF144122">
    <property type="entry name" value="Tim10-like"/>
    <property type="match status" value="1"/>
</dbReference>
<keyword evidence="5" id="KW-0862">Zinc</keyword>
<dbReference type="GO" id="GO:0005743">
    <property type="term" value="C:mitochondrial inner membrane"/>
    <property type="evidence" value="ECO:0007669"/>
    <property type="project" value="UniProtKB-SubCell"/>
</dbReference>
<evidence type="ECO:0000256" key="6">
    <source>
        <dbReference type="ARBA" id="ARBA00022927"/>
    </source>
</evidence>
<gene>
    <name evidence="16" type="ORF">MUK42_21209</name>
</gene>
<name>A0A9E7G7G8_9LILI</name>
<evidence type="ECO:0000256" key="11">
    <source>
        <dbReference type="ARBA" id="ARBA00058454"/>
    </source>
</evidence>
<dbReference type="GO" id="GO:0015031">
    <property type="term" value="P:protein transport"/>
    <property type="evidence" value="ECO:0007669"/>
    <property type="project" value="UniProtKB-KW"/>
</dbReference>
<comment type="subunit">
    <text evidence="12">Heterohexamer; composed of 3 copies of TIM8 and 3 copies of TIM13, named soluble 70 kDa complex. Associates with the TIM22 complex, whose core is composed of TIM22.</text>
</comment>
<organism evidence="16 17">
    <name type="scientific">Musa troglodytarum</name>
    <name type="common">fe'i banana</name>
    <dbReference type="NCBI Taxonomy" id="320322"/>
    <lineage>
        <taxon>Eukaryota</taxon>
        <taxon>Viridiplantae</taxon>
        <taxon>Streptophyta</taxon>
        <taxon>Embryophyta</taxon>
        <taxon>Tracheophyta</taxon>
        <taxon>Spermatophyta</taxon>
        <taxon>Magnoliopsida</taxon>
        <taxon>Liliopsida</taxon>
        <taxon>Zingiberales</taxon>
        <taxon>Musaceae</taxon>
        <taxon>Musa</taxon>
    </lineage>
</organism>
<keyword evidence="10 13" id="KW-0143">Chaperone</keyword>